<feature type="domain" description="Major facilitator superfamily (MFS) profile" evidence="6">
    <location>
        <begin position="11"/>
        <end position="395"/>
    </location>
</feature>
<feature type="transmembrane region" description="Helical" evidence="5">
    <location>
        <begin position="136"/>
        <end position="153"/>
    </location>
</feature>
<dbReference type="PANTHER" id="PTHR23534">
    <property type="entry name" value="MFS PERMEASE"/>
    <property type="match status" value="1"/>
</dbReference>
<protein>
    <submittedName>
        <fullName evidence="7">MFS transporter</fullName>
    </submittedName>
</protein>
<feature type="transmembrane region" description="Helical" evidence="5">
    <location>
        <begin position="81"/>
        <end position="98"/>
    </location>
</feature>
<evidence type="ECO:0000256" key="1">
    <source>
        <dbReference type="ARBA" id="ARBA00004651"/>
    </source>
</evidence>
<feature type="transmembrane region" description="Helical" evidence="5">
    <location>
        <begin position="173"/>
        <end position="193"/>
    </location>
</feature>
<keyword evidence="3 5" id="KW-1133">Transmembrane helix</keyword>
<keyword evidence="4 5" id="KW-0472">Membrane</keyword>
<sequence length="411" mass="41455">MSVDVETTGRRRSMAALLGGVAATNTSMVGASTASTLIGAEELTELWSGVPNAAGVLGTAAGTLWLAALMSRRGTRSALSLGYLVAIVGAAVAGAAVASGQVLLLIFGMVLLGVGNGGAQLSRYCAADLYPPRRQGLAVGVIVWAGTVGAVFGPNLMDPSADVADRLGLPDLAGPFLVALLAAGVCVLASAAMPRSRTAARQGANDPTPAQVWRHPVVSVALVSMIAGQLAMVALMTMTPLHMSSNHHGLTAVGVVLSGHMIGMFALAPLSGYLSDRFGGRAAILMGIGLLVTSVVVASWPAAHGSGLTRLVVSLFLLGWGWNLTFVGGSALLTQALTPAARRAVQGRVDALVWAASAVASVVAGVVLATTSYVVLSVAAGVVSLIPVPMLRRRPPAEASATAPEHADAVR</sequence>
<evidence type="ECO:0000256" key="4">
    <source>
        <dbReference type="ARBA" id="ARBA00023136"/>
    </source>
</evidence>
<gene>
    <name evidence="7" type="ORF">RM555_21295</name>
</gene>
<dbReference type="PANTHER" id="PTHR23534:SF1">
    <property type="entry name" value="MAJOR FACILITATOR SUPERFAMILY PROTEIN"/>
    <property type="match status" value="1"/>
</dbReference>
<feature type="transmembrane region" description="Helical" evidence="5">
    <location>
        <begin position="349"/>
        <end position="367"/>
    </location>
</feature>
<comment type="subcellular location">
    <subcellularLocation>
        <location evidence="1">Cell membrane</location>
        <topology evidence="1">Multi-pass membrane protein</topology>
    </subcellularLocation>
</comment>
<comment type="caution">
    <text evidence="7">The sequence shown here is derived from an EMBL/GenBank/DDBJ whole genome shotgun (WGS) entry which is preliminary data.</text>
</comment>
<reference evidence="7" key="1">
    <citation type="submission" date="2023-09" db="EMBL/GenBank/DDBJ databases">
        <title>30 novel species of actinomycetes from the DSMZ collection.</title>
        <authorList>
            <person name="Nouioui I."/>
        </authorList>
    </citation>
    <scope>NUCLEOTIDE SEQUENCE</scope>
    <source>
        <strain evidence="7">DSM 115977</strain>
    </source>
</reference>
<feature type="transmembrane region" description="Helical" evidence="5">
    <location>
        <begin position="50"/>
        <end position="69"/>
    </location>
</feature>
<evidence type="ECO:0000259" key="6">
    <source>
        <dbReference type="PROSITE" id="PS50850"/>
    </source>
</evidence>
<organism evidence="7 8">
    <name type="scientific">Micromonospora reichwaldensis</name>
    <dbReference type="NCBI Taxonomy" id="3075516"/>
    <lineage>
        <taxon>Bacteria</taxon>
        <taxon>Bacillati</taxon>
        <taxon>Actinomycetota</taxon>
        <taxon>Actinomycetes</taxon>
        <taxon>Micromonosporales</taxon>
        <taxon>Micromonosporaceae</taxon>
        <taxon>Micromonospora</taxon>
    </lineage>
</organism>
<evidence type="ECO:0000313" key="8">
    <source>
        <dbReference type="Proteomes" id="UP001180973"/>
    </source>
</evidence>
<keyword evidence="8" id="KW-1185">Reference proteome</keyword>
<evidence type="ECO:0000313" key="7">
    <source>
        <dbReference type="EMBL" id="MDT0531526.1"/>
    </source>
</evidence>
<dbReference type="InterPro" id="IPR011701">
    <property type="entry name" value="MFS"/>
</dbReference>
<feature type="transmembrane region" description="Helical" evidence="5">
    <location>
        <begin position="104"/>
        <end position="124"/>
    </location>
</feature>
<dbReference type="Gene3D" id="1.20.1250.20">
    <property type="entry name" value="MFS general substrate transporter like domains"/>
    <property type="match status" value="1"/>
</dbReference>
<dbReference type="InterPro" id="IPR036259">
    <property type="entry name" value="MFS_trans_sf"/>
</dbReference>
<name>A0ABU2X006_9ACTN</name>
<accession>A0ABU2X006</accession>
<evidence type="ECO:0000256" key="2">
    <source>
        <dbReference type="ARBA" id="ARBA00022692"/>
    </source>
</evidence>
<dbReference type="PROSITE" id="PS50850">
    <property type="entry name" value="MFS"/>
    <property type="match status" value="1"/>
</dbReference>
<keyword evidence="2 5" id="KW-0812">Transmembrane</keyword>
<feature type="transmembrane region" description="Helical" evidence="5">
    <location>
        <begin position="315"/>
        <end position="337"/>
    </location>
</feature>
<dbReference type="RefSeq" id="WP_311413391.1">
    <property type="nucleotide sequence ID" value="NZ_JAVRFL010000026.1"/>
</dbReference>
<feature type="transmembrane region" description="Helical" evidence="5">
    <location>
        <begin position="217"/>
        <end position="238"/>
    </location>
</feature>
<dbReference type="InterPro" id="IPR020846">
    <property type="entry name" value="MFS_dom"/>
</dbReference>
<dbReference type="Pfam" id="PF07690">
    <property type="entry name" value="MFS_1"/>
    <property type="match status" value="1"/>
</dbReference>
<proteinExistence type="predicted"/>
<evidence type="ECO:0000256" key="5">
    <source>
        <dbReference type="SAM" id="Phobius"/>
    </source>
</evidence>
<dbReference type="EMBL" id="JAVRFL010000026">
    <property type="protein sequence ID" value="MDT0531526.1"/>
    <property type="molecule type" value="Genomic_DNA"/>
</dbReference>
<dbReference type="Proteomes" id="UP001180973">
    <property type="component" value="Unassembled WGS sequence"/>
</dbReference>
<feature type="transmembrane region" description="Helical" evidence="5">
    <location>
        <begin position="250"/>
        <end position="270"/>
    </location>
</feature>
<evidence type="ECO:0000256" key="3">
    <source>
        <dbReference type="ARBA" id="ARBA00022989"/>
    </source>
</evidence>
<dbReference type="SUPFAM" id="SSF103473">
    <property type="entry name" value="MFS general substrate transporter"/>
    <property type="match status" value="1"/>
</dbReference>
<feature type="transmembrane region" description="Helical" evidence="5">
    <location>
        <begin position="282"/>
        <end position="303"/>
    </location>
</feature>